<evidence type="ECO:0000256" key="11">
    <source>
        <dbReference type="SAM" id="Phobius"/>
    </source>
</evidence>
<dbReference type="Pfam" id="PF13185">
    <property type="entry name" value="GAF_2"/>
    <property type="match status" value="1"/>
</dbReference>
<dbReference type="CDD" id="cd00082">
    <property type="entry name" value="HisKA"/>
    <property type="match status" value="1"/>
</dbReference>
<evidence type="ECO:0000256" key="10">
    <source>
        <dbReference type="ARBA" id="ARBA00023136"/>
    </source>
</evidence>
<protein>
    <recommendedName>
        <fullName evidence="3">histidine kinase</fullName>
        <ecNumber evidence="3">2.7.13.3</ecNumber>
    </recommendedName>
</protein>
<feature type="domain" description="HAMP" evidence="13">
    <location>
        <begin position="334"/>
        <end position="386"/>
    </location>
</feature>
<evidence type="ECO:0000256" key="7">
    <source>
        <dbReference type="ARBA" id="ARBA00022692"/>
    </source>
</evidence>
<dbReference type="InterPro" id="IPR004358">
    <property type="entry name" value="Sig_transdc_His_kin-like_C"/>
</dbReference>
<dbReference type="PROSITE" id="PS50885">
    <property type="entry name" value="HAMP"/>
    <property type="match status" value="1"/>
</dbReference>
<dbReference type="Gene3D" id="3.30.565.10">
    <property type="entry name" value="Histidine kinase-like ATPase, C-terminal domain"/>
    <property type="match status" value="1"/>
</dbReference>
<dbReference type="InterPro" id="IPR003018">
    <property type="entry name" value="GAF"/>
</dbReference>
<dbReference type="SUPFAM" id="SSF158472">
    <property type="entry name" value="HAMP domain-like"/>
    <property type="match status" value="1"/>
</dbReference>
<dbReference type="InterPro" id="IPR036097">
    <property type="entry name" value="HisK_dim/P_sf"/>
</dbReference>
<accession>A0A366FHJ6</accession>
<dbReference type="PANTHER" id="PTHR43065:SF42">
    <property type="entry name" value="TWO-COMPONENT SENSOR PPRA"/>
    <property type="match status" value="1"/>
</dbReference>
<evidence type="ECO:0000256" key="3">
    <source>
        <dbReference type="ARBA" id="ARBA00012438"/>
    </source>
</evidence>
<evidence type="ECO:0000259" key="12">
    <source>
        <dbReference type="PROSITE" id="PS50109"/>
    </source>
</evidence>
<sequence>MTRRTLEAAHDPPDVRLGRRASLARLSLAVKLALALIGLVALVLVVNGAIEAWLGYEQTKRAALEVQSEKAQAAAARVEEFLGDIEAQLGWTTGAEWGYGKAEQQRYDLIRLLREEPAIASLAYIDGHGKEQLAVSRLDLDSIASGKDYSSDPRFVRAVADKVWFGPVEFRGGSEPHMAIAIAHVGKTPGVTVADVNLEVIWDVISAIRVGDRGFAYVVDDKGRLIADPDLSLVLRETDLSGLPQVRAALAALGSGRVANDAAPPGGSAEIARGRDGGDVLTAYAIAWKPRWVVFAQQPLGEAFAHVTQSLLRTAALLGLGLLLALVSGAALARRMTAPIRALQKGAERLGGGELGQRIDVRTGDEIEALAGSFNRMAGRLRESYETLEARVEARTRDLNEALRRQTATSDILRAIAASPSDMGPALAMLAETVCRLCQAHDSVIMLREGERLRILAHHGPVPLPPNAGGPVSRDWPPGRAVVDGNALQVVDLLAEEAEYPRAFAMAVEAQRAEGDAAATGLAWRSVLVMPLMRDGSALGVIALRRKEVSRFSDAQAAMLATFADQAAIAIENARLFDEVQAKTLDLEESLAQQTATAEVLQSISRSVFDLDTVLRTLIDTAVGLCRGSRGTIFIRNGDRIEARAFHSNVPHGLRDYILAHPVPLDGGEAIAATIRDGRIVHYPDLVSDPSLVPAGAREQAAFGALLCVPLLREGEAIGCFAVPRNDPVAFTEREIDLVRTFADQAVIAIENARLFAEVQAKTQDLAEALQMQTATSDALKVISRSAFDLQAVFSTLVSSAVALGGARTGAICVRDGDVFRYRDAIGAGQASALAGYLKDHPATPGRSTIAGRVLLSGKVERIPDCLADPDYVVPMGALASNVRSLLGAPLVAKDRVEGAIILTRDTPGHFSDRQVEIVQTFADQAVIALENVRLFDEVQARTKELAASLDDLRKAQDRLIQTEKLASLGQLTAGIAHEIKNPLNFINNFSALSRELMGELRAVLDKAPLADADREEAGDLIGMIDGNLDKVVSHGRRADSIVKNMLLHSRDGSGERGAVNVNAMVEEALNLAYHGARAEKPGFNVTIEKSLDPAAGEADLYPQEMTRVLLNLISNGFYATEKRKQSETAAGWEPTITASTRDLGASVEIVIRDNGAGVPDDVKAKLFNPFFTTKPAGEGTGLGLSLSHDIVVKQHGGAIDVATEPGAWTAFILTLPRGGTLP</sequence>
<dbReference type="InterPro" id="IPR003594">
    <property type="entry name" value="HATPase_dom"/>
</dbReference>
<keyword evidence="5" id="KW-0597">Phosphoprotein</keyword>
<evidence type="ECO:0000256" key="9">
    <source>
        <dbReference type="ARBA" id="ARBA00022989"/>
    </source>
</evidence>
<dbReference type="SUPFAM" id="SSF55781">
    <property type="entry name" value="GAF domain-like"/>
    <property type="match status" value="3"/>
</dbReference>
<feature type="domain" description="Histidine kinase" evidence="12">
    <location>
        <begin position="975"/>
        <end position="1220"/>
    </location>
</feature>
<dbReference type="Proteomes" id="UP000253529">
    <property type="component" value="Unassembled WGS sequence"/>
</dbReference>
<dbReference type="InterPro" id="IPR029016">
    <property type="entry name" value="GAF-like_dom_sf"/>
</dbReference>
<dbReference type="EC" id="2.7.13.3" evidence="3"/>
<feature type="transmembrane region" description="Helical" evidence="11">
    <location>
        <begin position="32"/>
        <end position="54"/>
    </location>
</feature>
<proteinExistence type="predicted"/>
<dbReference type="SMART" id="SM00304">
    <property type="entry name" value="HAMP"/>
    <property type="match status" value="1"/>
</dbReference>
<keyword evidence="9 11" id="KW-1133">Transmembrane helix</keyword>
<evidence type="ECO:0000256" key="8">
    <source>
        <dbReference type="ARBA" id="ARBA00022777"/>
    </source>
</evidence>
<dbReference type="InterPro" id="IPR003661">
    <property type="entry name" value="HisK_dim/P_dom"/>
</dbReference>
<keyword evidence="4" id="KW-1003">Cell membrane</keyword>
<dbReference type="InterPro" id="IPR033479">
    <property type="entry name" value="dCache_1"/>
</dbReference>
<organism evidence="14 15">
    <name type="scientific">Roseiarcus fermentans</name>
    <dbReference type="NCBI Taxonomy" id="1473586"/>
    <lineage>
        <taxon>Bacteria</taxon>
        <taxon>Pseudomonadati</taxon>
        <taxon>Pseudomonadota</taxon>
        <taxon>Alphaproteobacteria</taxon>
        <taxon>Hyphomicrobiales</taxon>
        <taxon>Roseiarcaceae</taxon>
        <taxon>Roseiarcus</taxon>
    </lineage>
</organism>
<dbReference type="SUPFAM" id="SSF47384">
    <property type="entry name" value="Homodimeric domain of signal transducing histidine kinase"/>
    <property type="match status" value="1"/>
</dbReference>
<dbReference type="Pfam" id="PF01590">
    <property type="entry name" value="GAF"/>
    <property type="match status" value="1"/>
</dbReference>
<dbReference type="SMART" id="SM00387">
    <property type="entry name" value="HATPase_c"/>
    <property type="match status" value="1"/>
</dbReference>
<dbReference type="InterPro" id="IPR005467">
    <property type="entry name" value="His_kinase_dom"/>
</dbReference>
<evidence type="ECO:0000256" key="6">
    <source>
        <dbReference type="ARBA" id="ARBA00022679"/>
    </source>
</evidence>
<keyword evidence="15" id="KW-1185">Reference proteome</keyword>
<keyword evidence="7 11" id="KW-0812">Transmembrane</keyword>
<evidence type="ECO:0000259" key="13">
    <source>
        <dbReference type="PROSITE" id="PS50885"/>
    </source>
</evidence>
<dbReference type="Gene3D" id="6.10.340.10">
    <property type="match status" value="1"/>
</dbReference>
<keyword evidence="10 11" id="KW-0472">Membrane</keyword>
<evidence type="ECO:0000256" key="2">
    <source>
        <dbReference type="ARBA" id="ARBA00004651"/>
    </source>
</evidence>
<dbReference type="Gene3D" id="3.30.450.20">
    <property type="entry name" value="PAS domain"/>
    <property type="match status" value="1"/>
</dbReference>
<dbReference type="AlphaFoldDB" id="A0A366FHJ6"/>
<name>A0A366FHJ6_9HYPH</name>
<dbReference type="InterPro" id="IPR003660">
    <property type="entry name" value="HAMP_dom"/>
</dbReference>
<dbReference type="OrthoDB" id="226486at2"/>
<dbReference type="Pfam" id="PF02743">
    <property type="entry name" value="dCache_1"/>
    <property type="match status" value="1"/>
</dbReference>
<dbReference type="EMBL" id="QNRK01000010">
    <property type="protein sequence ID" value="RBP14134.1"/>
    <property type="molecule type" value="Genomic_DNA"/>
</dbReference>
<dbReference type="GO" id="GO:0005886">
    <property type="term" value="C:plasma membrane"/>
    <property type="evidence" value="ECO:0007669"/>
    <property type="project" value="UniProtKB-SubCell"/>
</dbReference>
<keyword evidence="6" id="KW-0808">Transferase</keyword>
<dbReference type="Gene3D" id="1.10.287.130">
    <property type="match status" value="1"/>
</dbReference>
<dbReference type="Pfam" id="PF00672">
    <property type="entry name" value="HAMP"/>
    <property type="match status" value="1"/>
</dbReference>
<dbReference type="Gene3D" id="3.30.450.40">
    <property type="match status" value="3"/>
</dbReference>
<evidence type="ECO:0000313" key="14">
    <source>
        <dbReference type="EMBL" id="RBP14134.1"/>
    </source>
</evidence>
<reference evidence="14 15" key="1">
    <citation type="submission" date="2018-06" db="EMBL/GenBank/DDBJ databases">
        <title>Genomic Encyclopedia of Type Strains, Phase IV (KMG-IV): sequencing the most valuable type-strain genomes for metagenomic binning, comparative biology and taxonomic classification.</title>
        <authorList>
            <person name="Goeker M."/>
        </authorList>
    </citation>
    <scope>NUCLEOTIDE SEQUENCE [LARGE SCALE GENOMIC DNA]</scope>
    <source>
        <strain evidence="14 15">DSM 24875</strain>
    </source>
</reference>
<comment type="catalytic activity">
    <reaction evidence="1">
        <text>ATP + protein L-histidine = ADP + protein N-phospho-L-histidine.</text>
        <dbReference type="EC" id="2.7.13.3"/>
    </reaction>
</comment>
<dbReference type="Pfam" id="PF02518">
    <property type="entry name" value="HATPase_c"/>
    <property type="match status" value="1"/>
</dbReference>
<dbReference type="PANTHER" id="PTHR43065">
    <property type="entry name" value="SENSOR HISTIDINE KINASE"/>
    <property type="match status" value="1"/>
</dbReference>
<gene>
    <name evidence="14" type="ORF">DFR50_110160</name>
</gene>
<dbReference type="SMART" id="SM00388">
    <property type="entry name" value="HisKA"/>
    <property type="match status" value="1"/>
</dbReference>
<evidence type="ECO:0000256" key="5">
    <source>
        <dbReference type="ARBA" id="ARBA00022553"/>
    </source>
</evidence>
<dbReference type="CDD" id="cd18774">
    <property type="entry name" value="PDC2_HK_sensor"/>
    <property type="match status" value="1"/>
</dbReference>
<dbReference type="PRINTS" id="PR00344">
    <property type="entry name" value="BCTRLSENSOR"/>
</dbReference>
<evidence type="ECO:0000256" key="4">
    <source>
        <dbReference type="ARBA" id="ARBA00022475"/>
    </source>
</evidence>
<dbReference type="SMART" id="SM00065">
    <property type="entry name" value="GAF"/>
    <property type="match status" value="3"/>
</dbReference>
<evidence type="ECO:0000313" key="15">
    <source>
        <dbReference type="Proteomes" id="UP000253529"/>
    </source>
</evidence>
<dbReference type="SUPFAM" id="SSF55874">
    <property type="entry name" value="ATPase domain of HSP90 chaperone/DNA topoisomerase II/histidine kinase"/>
    <property type="match status" value="1"/>
</dbReference>
<comment type="caution">
    <text evidence="14">The sequence shown here is derived from an EMBL/GenBank/DDBJ whole genome shotgun (WGS) entry which is preliminary data.</text>
</comment>
<comment type="subcellular location">
    <subcellularLocation>
        <location evidence="2">Cell membrane</location>
        <topology evidence="2">Multi-pass membrane protein</topology>
    </subcellularLocation>
</comment>
<dbReference type="PROSITE" id="PS50109">
    <property type="entry name" value="HIS_KIN"/>
    <property type="match status" value="1"/>
</dbReference>
<evidence type="ECO:0000256" key="1">
    <source>
        <dbReference type="ARBA" id="ARBA00000085"/>
    </source>
</evidence>
<dbReference type="CDD" id="cd06225">
    <property type="entry name" value="HAMP"/>
    <property type="match status" value="1"/>
</dbReference>
<keyword evidence="8" id="KW-0418">Kinase</keyword>
<dbReference type="InterPro" id="IPR036890">
    <property type="entry name" value="HATPase_C_sf"/>
</dbReference>
<dbReference type="Pfam" id="PF13492">
    <property type="entry name" value="GAF_3"/>
    <property type="match status" value="1"/>
</dbReference>
<dbReference type="GO" id="GO:0000155">
    <property type="term" value="F:phosphorelay sensor kinase activity"/>
    <property type="evidence" value="ECO:0007669"/>
    <property type="project" value="InterPro"/>
</dbReference>